<dbReference type="SUPFAM" id="SSF110857">
    <property type="entry name" value="Gamma-glutamyl cyclotransferase-like"/>
    <property type="match status" value="1"/>
</dbReference>
<dbReference type="AlphaFoldDB" id="A0AAQ4FEF6"/>
<proteinExistence type="predicted"/>
<dbReference type="EMBL" id="JARKHS020003995">
    <property type="protein sequence ID" value="KAK8785042.1"/>
    <property type="molecule type" value="Genomic_DNA"/>
</dbReference>
<organism evidence="2 3">
    <name type="scientific">Amblyomma americanum</name>
    <name type="common">Lone star tick</name>
    <dbReference type="NCBI Taxonomy" id="6943"/>
    <lineage>
        <taxon>Eukaryota</taxon>
        <taxon>Metazoa</taxon>
        <taxon>Ecdysozoa</taxon>
        <taxon>Arthropoda</taxon>
        <taxon>Chelicerata</taxon>
        <taxon>Arachnida</taxon>
        <taxon>Acari</taxon>
        <taxon>Parasitiformes</taxon>
        <taxon>Ixodida</taxon>
        <taxon>Ixodoidea</taxon>
        <taxon>Ixodidae</taxon>
        <taxon>Amblyomminae</taxon>
        <taxon>Amblyomma</taxon>
    </lineage>
</organism>
<reference evidence="2 3" key="1">
    <citation type="journal article" date="2023" name="Arcadia Sci">
        <title>De novo assembly of a long-read Amblyomma americanum tick genome.</title>
        <authorList>
            <person name="Chou S."/>
            <person name="Poskanzer K.E."/>
            <person name="Rollins M."/>
            <person name="Thuy-Boun P.S."/>
        </authorList>
    </citation>
    <scope>NUCLEOTIDE SEQUENCE [LARGE SCALE GENOMIC DNA]</scope>
    <source>
        <strain evidence="2">F_SG_1</strain>
        <tissue evidence="2">Salivary glands</tissue>
    </source>
</reference>
<protein>
    <submittedName>
        <fullName evidence="2">Uncharacterized protein</fullName>
    </submittedName>
</protein>
<feature type="compositionally biased region" description="Low complexity" evidence="1">
    <location>
        <begin position="43"/>
        <end position="56"/>
    </location>
</feature>
<accession>A0AAQ4FEF6</accession>
<evidence type="ECO:0000313" key="2">
    <source>
        <dbReference type="EMBL" id="KAK8785042.1"/>
    </source>
</evidence>
<comment type="caution">
    <text evidence="2">The sequence shown here is derived from an EMBL/GenBank/DDBJ whole genome shotgun (WGS) entry which is preliminary data.</text>
</comment>
<feature type="region of interest" description="Disordered" evidence="1">
    <location>
        <begin position="27"/>
        <end position="56"/>
    </location>
</feature>
<evidence type="ECO:0000313" key="3">
    <source>
        <dbReference type="Proteomes" id="UP001321473"/>
    </source>
</evidence>
<dbReference type="Proteomes" id="UP001321473">
    <property type="component" value="Unassembled WGS sequence"/>
</dbReference>
<evidence type="ECO:0000256" key="1">
    <source>
        <dbReference type="SAM" id="MobiDB-lite"/>
    </source>
</evidence>
<dbReference type="Gene3D" id="3.10.490.10">
    <property type="entry name" value="Gamma-glutamyl cyclotransferase-like"/>
    <property type="match status" value="1"/>
</dbReference>
<name>A0AAQ4FEF6_AMBAM</name>
<keyword evidence="3" id="KW-1185">Reference proteome</keyword>
<gene>
    <name evidence="2" type="ORF">V5799_008588</name>
</gene>
<sequence>MLELLDRLESHPDFYVRSLEDVYVLSQPQSDNSEAEATLDSAKSSPKPSGNNPSFPWRRKVWVYFMRKNEEDLLTLPHVSNYTLKAGIKWPELTADKEESQSFLVSEFRNVPKDDSCSSG</sequence>
<dbReference type="InterPro" id="IPR036568">
    <property type="entry name" value="GGCT-like_sf"/>
</dbReference>